<dbReference type="Gene3D" id="3.40.30.10">
    <property type="entry name" value="Glutaredoxin"/>
    <property type="match status" value="1"/>
</dbReference>
<dbReference type="SUPFAM" id="SSF52833">
    <property type="entry name" value="Thioredoxin-like"/>
    <property type="match status" value="1"/>
</dbReference>
<evidence type="ECO:0000313" key="3">
    <source>
        <dbReference type="EMBL" id="CAC5414084.1"/>
    </source>
</evidence>
<dbReference type="Pfam" id="PF00789">
    <property type="entry name" value="UBX"/>
    <property type="match status" value="1"/>
</dbReference>
<dbReference type="SMART" id="SM00166">
    <property type="entry name" value="UBX"/>
    <property type="match status" value="1"/>
</dbReference>
<feature type="region of interest" description="Disordered" evidence="1">
    <location>
        <begin position="309"/>
        <end position="374"/>
    </location>
</feature>
<dbReference type="InterPro" id="IPR036249">
    <property type="entry name" value="Thioredoxin-like_sf"/>
</dbReference>
<evidence type="ECO:0000259" key="2">
    <source>
        <dbReference type="PROSITE" id="PS50033"/>
    </source>
</evidence>
<dbReference type="Proteomes" id="UP000507470">
    <property type="component" value="Unassembled WGS sequence"/>
</dbReference>
<dbReference type="Gene3D" id="3.10.20.90">
    <property type="entry name" value="Phosphatidylinositol 3-kinase Catalytic Subunit, Chain A, domain 1"/>
    <property type="match status" value="1"/>
</dbReference>
<dbReference type="InterPro" id="IPR036397">
    <property type="entry name" value="RNaseH_sf"/>
</dbReference>
<evidence type="ECO:0000256" key="1">
    <source>
        <dbReference type="SAM" id="MobiDB-lite"/>
    </source>
</evidence>
<dbReference type="InterPro" id="IPR050730">
    <property type="entry name" value="UBX_domain-protein"/>
</dbReference>
<sequence length="489" mass="55782">MTPYIQQGKHWEDMVPSILFSLNSTANDSVKYSPFEILYGSRPKFPLSGHVRDLNLASIPKDYHDYLKQFSEILAIIRNEVKDHALKSQTAMMERANEKVHNLTLRLGDFVYMSKDPTGPGHKFKFKFAGPYVVENCESPHLYTLKDQTTSKIFPSIHINRLKPAYVRKPNQCNYFMDPVITNVNQFTVEHNLLSDEHRNTVYHDSEEGKKFCQFYKVNQWPFVAVVDPRTGENMSTWNRLDATVFCELVTDFLMEHPYNDPSEEPSPAAKRARREPSIVDATEDEQLQAAMQASINQNKVPQTVIIDSDSDSNDIETFSGSEDEVSQSPLKSSPDVKSTKLAKEKLNDNKTNTDSASNHGNDQDLKNDSVNNISNLSESESSVLNNTGNSDNYCLSEDKNYKNFLGKDTDPQTSLMIRFPDGNRQQFSVSCKSKLMALVLYVAENGFSNERYELVTNFPRRKLSYMDFELTLEDVGLYPQESVFVQAR</sequence>
<dbReference type="SUPFAM" id="SSF54236">
    <property type="entry name" value="Ubiquitin-like"/>
    <property type="match status" value="1"/>
</dbReference>
<dbReference type="EMBL" id="CACVKT020008320">
    <property type="protein sequence ID" value="CAC5414084.1"/>
    <property type="molecule type" value="Genomic_DNA"/>
</dbReference>
<name>A0A6J8DZS8_MYTCO</name>
<feature type="compositionally biased region" description="Basic and acidic residues" evidence="1">
    <location>
        <begin position="338"/>
        <end position="349"/>
    </location>
</feature>
<feature type="compositionally biased region" description="Polar residues" evidence="1">
    <location>
        <begin position="317"/>
        <end position="332"/>
    </location>
</feature>
<dbReference type="GO" id="GO:0005634">
    <property type="term" value="C:nucleus"/>
    <property type="evidence" value="ECO:0007669"/>
    <property type="project" value="TreeGrafter"/>
</dbReference>
<dbReference type="PANTHER" id="PTHR23322">
    <property type="entry name" value="FAS-ASSOCIATED PROTEIN"/>
    <property type="match status" value="1"/>
</dbReference>
<protein>
    <recommendedName>
        <fullName evidence="2">UBX domain-containing protein</fullName>
    </recommendedName>
</protein>
<dbReference type="CDD" id="cd01773">
    <property type="entry name" value="UBX_UBXN7"/>
    <property type="match status" value="1"/>
</dbReference>
<feature type="domain" description="UBX" evidence="2">
    <location>
        <begin position="409"/>
        <end position="486"/>
    </location>
</feature>
<reference evidence="3 4" key="1">
    <citation type="submission" date="2020-06" db="EMBL/GenBank/DDBJ databases">
        <authorList>
            <person name="Li R."/>
            <person name="Bekaert M."/>
        </authorList>
    </citation>
    <scope>NUCLEOTIDE SEQUENCE [LARGE SCALE GENOMIC DNA]</scope>
    <source>
        <strain evidence="4">wild</strain>
    </source>
</reference>
<dbReference type="GO" id="GO:0043130">
    <property type="term" value="F:ubiquitin binding"/>
    <property type="evidence" value="ECO:0007669"/>
    <property type="project" value="TreeGrafter"/>
</dbReference>
<evidence type="ECO:0000313" key="4">
    <source>
        <dbReference type="Proteomes" id="UP000507470"/>
    </source>
</evidence>
<feature type="compositionally biased region" description="Polar residues" evidence="1">
    <location>
        <begin position="350"/>
        <end position="361"/>
    </location>
</feature>
<gene>
    <name evidence="3" type="ORF">MCOR_46926</name>
</gene>
<dbReference type="Gene3D" id="3.30.420.10">
    <property type="entry name" value="Ribonuclease H-like superfamily/Ribonuclease H"/>
    <property type="match status" value="1"/>
</dbReference>
<dbReference type="OrthoDB" id="270602at2759"/>
<dbReference type="AlphaFoldDB" id="A0A6J8DZS8"/>
<dbReference type="PANTHER" id="PTHR23322:SF6">
    <property type="entry name" value="UBX DOMAIN-CONTAINING PROTEIN 7"/>
    <property type="match status" value="1"/>
</dbReference>
<dbReference type="InterPro" id="IPR029071">
    <property type="entry name" value="Ubiquitin-like_domsf"/>
</dbReference>
<dbReference type="GO" id="GO:0003676">
    <property type="term" value="F:nucleic acid binding"/>
    <property type="evidence" value="ECO:0007669"/>
    <property type="project" value="InterPro"/>
</dbReference>
<dbReference type="PROSITE" id="PS50033">
    <property type="entry name" value="UBX"/>
    <property type="match status" value="1"/>
</dbReference>
<feature type="region of interest" description="Disordered" evidence="1">
    <location>
        <begin position="257"/>
        <end position="277"/>
    </location>
</feature>
<proteinExistence type="predicted"/>
<dbReference type="GO" id="GO:0043161">
    <property type="term" value="P:proteasome-mediated ubiquitin-dependent protein catabolic process"/>
    <property type="evidence" value="ECO:0007669"/>
    <property type="project" value="TreeGrafter"/>
</dbReference>
<keyword evidence="4" id="KW-1185">Reference proteome</keyword>
<accession>A0A6J8DZS8</accession>
<dbReference type="InterPro" id="IPR001012">
    <property type="entry name" value="UBX_dom"/>
</dbReference>
<organism evidence="3 4">
    <name type="scientific">Mytilus coruscus</name>
    <name type="common">Sea mussel</name>
    <dbReference type="NCBI Taxonomy" id="42192"/>
    <lineage>
        <taxon>Eukaryota</taxon>
        <taxon>Metazoa</taxon>
        <taxon>Spiralia</taxon>
        <taxon>Lophotrochozoa</taxon>
        <taxon>Mollusca</taxon>
        <taxon>Bivalvia</taxon>
        <taxon>Autobranchia</taxon>
        <taxon>Pteriomorphia</taxon>
        <taxon>Mytilida</taxon>
        <taxon>Mytiloidea</taxon>
        <taxon>Mytilidae</taxon>
        <taxon>Mytilinae</taxon>
        <taxon>Mytilus</taxon>
    </lineage>
</organism>